<dbReference type="Proteomes" id="UP000523007">
    <property type="component" value="Unassembled WGS sequence"/>
</dbReference>
<keyword evidence="2" id="KW-0238">DNA-binding</keyword>
<evidence type="ECO:0000313" key="3">
    <source>
        <dbReference type="Proteomes" id="UP000523007"/>
    </source>
</evidence>
<accession>A0A7W7RL42</accession>
<evidence type="ECO:0000313" key="2">
    <source>
        <dbReference type="EMBL" id="MBB4933936.1"/>
    </source>
</evidence>
<dbReference type="GO" id="GO:0003700">
    <property type="term" value="F:DNA-binding transcription factor activity"/>
    <property type="evidence" value="ECO:0007669"/>
    <property type="project" value="InterPro"/>
</dbReference>
<dbReference type="SMART" id="SM00530">
    <property type="entry name" value="HTH_XRE"/>
    <property type="match status" value="1"/>
</dbReference>
<gene>
    <name evidence="2" type="ORF">F4561_004756</name>
</gene>
<protein>
    <submittedName>
        <fullName evidence="2">DNA-binding XRE family transcriptional regulator</fullName>
    </submittedName>
</protein>
<dbReference type="InterPro" id="IPR000943">
    <property type="entry name" value="RNA_pol_sigma70"/>
</dbReference>
<dbReference type="GO" id="GO:0003677">
    <property type="term" value="F:DNA binding"/>
    <property type="evidence" value="ECO:0007669"/>
    <property type="project" value="UniProtKB-KW"/>
</dbReference>
<keyword evidence="3" id="KW-1185">Reference proteome</keyword>
<dbReference type="Pfam" id="PF01381">
    <property type="entry name" value="HTH_3"/>
    <property type="match status" value="1"/>
</dbReference>
<reference evidence="2 3" key="1">
    <citation type="submission" date="2020-08" db="EMBL/GenBank/DDBJ databases">
        <title>Sequencing the genomes of 1000 actinobacteria strains.</title>
        <authorList>
            <person name="Klenk H.-P."/>
        </authorList>
    </citation>
    <scope>NUCLEOTIDE SEQUENCE [LARGE SCALE GENOMIC DNA]</scope>
    <source>
        <strain evidence="2 3">DSM 102030</strain>
    </source>
</reference>
<comment type="caution">
    <text evidence="2">The sequence shown here is derived from an EMBL/GenBank/DDBJ whole genome shotgun (WGS) entry which is preliminary data.</text>
</comment>
<dbReference type="PROSITE" id="PS50943">
    <property type="entry name" value="HTH_CROC1"/>
    <property type="match status" value="1"/>
</dbReference>
<dbReference type="InterPro" id="IPR010982">
    <property type="entry name" value="Lambda_DNA-bd_dom_sf"/>
</dbReference>
<dbReference type="EMBL" id="JACHJT010000001">
    <property type="protein sequence ID" value="MBB4933936.1"/>
    <property type="molecule type" value="Genomic_DNA"/>
</dbReference>
<name>A0A7W7RL42_9ACTN</name>
<dbReference type="SUPFAM" id="SSF47413">
    <property type="entry name" value="lambda repressor-like DNA-binding domains"/>
    <property type="match status" value="1"/>
</dbReference>
<dbReference type="AlphaFoldDB" id="A0A7W7RL42"/>
<organism evidence="2 3">
    <name type="scientific">Lipingzhangella halophila</name>
    <dbReference type="NCBI Taxonomy" id="1783352"/>
    <lineage>
        <taxon>Bacteria</taxon>
        <taxon>Bacillati</taxon>
        <taxon>Actinomycetota</taxon>
        <taxon>Actinomycetes</taxon>
        <taxon>Streptosporangiales</taxon>
        <taxon>Nocardiopsidaceae</taxon>
        <taxon>Lipingzhangella</taxon>
    </lineage>
</organism>
<sequence length="107" mass="11835">MSSYTQWDRDAYVQRVGGEAEAERRRKTLMARQSGYRLAEERRTRGLTQADLAEAMGVTPGRVSQIERGEVSTIEALTRYVEALGGRLDIVASFADHTLTVTATEAA</sequence>
<feature type="domain" description="HTH cro/C1-type" evidence="1">
    <location>
        <begin position="38"/>
        <end position="91"/>
    </location>
</feature>
<dbReference type="GO" id="GO:0006352">
    <property type="term" value="P:DNA-templated transcription initiation"/>
    <property type="evidence" value="ECO:0007669"/>
    <property type="project" value="InterPro"/>
</dbReference>
<dbReference type="InterPro" id="IPR001387">
    <property type="entry name" value="Cro/C1-type_HTH"/>
</dbReference>
<dbReference type="CDD" id="cd00093">
    <property type="entry name" value="HTH_XRE"/>
    <property type="match status" value="1"/>
</dbReference>
<proteinExistence type="predicted"/>
<evidence type="ECO:0000259" key="1">
    <source>
        <dbReference type="PROSITE" id="PS50943"/>
    </source>
</evidence>
<dbReference type="PROSITE" id="PS00716">
    <property type="entry name" value="SIGMA70_2"/>
    <property type="match status" value="1"/>
</dbReference>
<dbReference type="Gene3D" id="1.10.260.40">
    <property type="entry name" value="lambda repressor-like DNA-binding domains"/>
    <property type="match status" value="1"/>
</dbReference>
<dbReference type="RefSeq" id="WP_184581594.1">
    <property type="nucleotide sequence ID" value="NZ_JACHJT010000001.1"/>
</dbReference>